<evidence type="ECO:0000313" key="3">
    <source>
        <dbReference type="Proteomes" id="UP000617555"/>
    </source>
</evidence>
<organism evidence="2 3">
    <name type="scientific">Shewanella inventionis</name>
    <dbReference type="NCBI Taxonomy" id="1738770"/>
    <lineage>
        <taxon>Bacteria</taxon>
        <taxon>Pseudomonadati</taxon>
        <taxon>Pseudomonadota</taxon>
        <taxon>Gammaproteobacteria</taxon>
        <taxon>Alteromonadales</taxon>
        <taxon>Shewanellaceae</taxon>
        <taxon>Shewanella</taxon>
    </lineage>
</organism>
<dbReference type="EMBL" id="BMII01000005">
    <property type="protein sequence ID" value="GGB49711.1"/>
    <property type="molecule type" value="Genomic_DNA"/>
</dbReference>
<protein>
    <submittedName>
        <fullName evidence="2">Uncharacterized protein</fullName>
    </submittedName>
</protein>
<accession>A0ABQ1IUA4</accession>
<evidence type="ECO:0000313" key="2">
    <source>
        <dbReference type="EMBL" id="GGB49711.1"/>
    </source>
</evidence>
<keyword evidence="3" id="KW-1185">Reference proteome</keyword>
<feature type="signal peptide" evidence="1">
    <location>
        <begin position="1"/>
        <end position="33"/>
    </location>
</feature>
<feature type="chain" id="PRO_5047128019" evidence="1">
    <location>
        <begin position="34"/>
        <end position="115"/>
    </location>
</feature>
<keyword evidence="1" id="KW-0732">Signal</keyword>
<evidence type="ECO:0000256" key="1">
    <source>
        <dbReference type="SAM" id="SignalP"/>
    </source>
</evidence>
<comment type="caution">
    <text evidence="2">The sequence shown here is derived from an EMBL/GenBank/DDBJ whole genome shotgun (WGS) entry which is preliminary data.</text>
</comment>
<name>A0ABQ1IUA4_9GAMM</name>
<dbReference type="RefSeq" id="WP_188737129.1">
    <property type="nucleotide sequence ID" value="NZ_BMII01000005.1"/>
</dbReference>
<dbReference type="Proteomes" id="UP000617555">
    <property type="component" value="Unassembled WGS sequence"/>
</dbReference>
<proteinExistence type="predicted"/>
<gene>
    <name evidence="2" type="ORF">GCM10011607_07640</name>
</gene>
<sequence>MDTLQATNTTFCLNKLTSVFTALLLSVSAQVMANDEVTPQKANSSNKPVVIESQVTGSQEQPKVLYIMPWQGITSPIDINNKDMRLTLPEFKPINPKAFKQQVRDFAKSSQTTEK</sequence>
<reference evidence="3" key="1">
    <citation type="journal article" date="2019" name="Int. J. Syst. Evol. Microbiol.">
        <title>The Global Catalogue of Microorganisms (GCM) 10K type strain sequencing project: providing services to taxonomists for standard genome sequencing and annotation.</title>
        <authorList>
            <consortium name="The Broad Institute Genomics Platform"/>
            <consortium name="The Broad Institute Genome Sequencing Center for Infectious Disease"/>
            <person name="Wu L."/>
            <person name="Ma J."/>
        </authorList>
    </citation>
    <scope>NUCLEOTIDE SEQUENCE [LARGE SCALE GENOMIC DNA]</scope>
    <source>
        <strain evidence="3">CGMCC 1.15339</strain>
    </source>
</reference>